<sequence length="188" mass="21530">MTDISIIIVVIVLTLAAAFILIYRRKKTKLSVSAYITTDVVEQKSFRKGTIVSDSNGTIYEILLKLKITNNTDSYLEILSVFIEYEFEEDSTSEFEIIPNEFPISIEQLDNCEISIQKEWLDYENVNSLGVIDSDGNRYSVSKQNLDKVWLESNNLPSAKNKYDKKQGPMDVTTDFVVVDRYRIKSTS</sequence>
<reference evidence="2 3" key="1">
    <citation type="submission" date="2024-11" db="EMBL/GenBank/DDBJ databases">
        <authorList>
            <person name="Heng Y.C."/>
            <person name="Lim A.C.H."/>
            <person name="Lee J.K.Y."/>
            <person name="Kittelmann S."/>
        </authorList>
    </citation>
    <scope>NUCLEOTIDE SEQUENCE [LARGE SCALE GENOMIC DNA]</scope>
    <source>
        <strain evidence="2 3">WILCCON 0114</strain>
    </source>
</reference>
<keyword evidence="1" id="KW-0472">Membrane</keyword>
<gene>
    <name evidence="2" type="ORF">ACJDT4_09035</name>
</gene>
<keyword evidence="1" id="KW-1133">Transmembrane helix</keyword>
<name>A0ABW8TDJ2_9CLOT</name>
<feature type="transmembrane region" description="Helical" evidence="1">
    <location>
        <begin position="6"/>
        <end position="23"/>
    </location>
</feature>
<dbReference type="EMBL" id="JBJIAA010000006">
    <property type="protein sequence ID" value="MFL0250563.1"/>
    <property type="molecule type" value="Genomic_DNA"/>
</dbReference>
<dbReference type="Proteomes" id="UP001623592">
    <property type="component" value="Unassembled WGS sequence"/>
</dbReference>
<dbReference type="RefSeq" id="WP_406787227.1">
    <property type="nucleotide sequence ID" value="NZ_JBJIAA010000006.1"/>
</dbReference>
<accession>A0ABW8TDJ2</accession>
<keyword evidence="3" id="KW-1185">Reference proteome</keyword>
<proteinExistence type="predicted"/>
<protein>
    <recommendedName>
        <fullName evidence="4">DUF4352 domain-containing protein</fullName>
    </recommendedName>
</protein>
<comment type="caution">
    <text evidence="2">The sequence shown here is derived from an EMBL/GenBank/DDBJ whole genome shotgun (WGS) entry which is preliminary data.</text>
</comment>
<organism evidence="2 3">
    <name type="scientific">Clostridium neuense</name>
    <dbReference type="NCBI Taxonomy" id="1728934"/>
    <lineage>
        <taxon>Bacteria</taxon>
        <taxon>Bacillati</taxon>
        <taxon>Bacillota</taxon>
        <taxon>Clostridia</taxon>
        <taxon>Eubacteriales</taxon>
        <taxon>Clostridiaceae</taxon>
        <taxon>Clostridium</taxon>
    </lineage>
</organism>
<evidence type="ECO:0000313" key="2">
    <source>
        <dbReference type="EMBL" id="MFL0250563.1"/>
    </source>
</evidence>
<evidence type="ECO:0000256" key="1">
    <source>
        <dbReference type="SAM" id="Phobius"/>
    </source>
</evidence>
<evidence type="ECO:0000313" key="3">
    <source>
        <dbReference type="Proteomes" id="UP001623592"/>
    </source>
</evidence>
<evidence type="ECO:0008006" key="4">
    <source>
        <dbReference type="Google" id="ProtNLM"/>
    </source>
</evidence>
<keyword evidence="1" id="KW-0812">Transmembrane</keyword>